<dbReference type="SMART" id="SM00924">
    <property type="entry name" value="MgtE_N"/>
    <property type="match status" value="1"/>
</dbReference>
<evidence type="ECO:0000313" key="4">
    <source>
        <dbReference type="Proteomes" id="UP000177418"/>
    </source>
</evidence>
<dbReference type="PANTHER" id="PTHR43773:SF1">
    <property type="entry name" value="MAGNESIUM TRANSPORTER MGTE"/>
    <property type="match status" value="1"/>
</dbReference>
<dbReference type="InterPro" id="IPR011033">
    <property type="entry name" value="PRC_barrel-like_sf"/>
</dbReference>
<sequence>MIFFSEIKNIKVFTEDDIFIGLLHDLVFDFKEIPRITKIIVKSDKLQYPRLYIPMNYVLSMNKHMVVAKNYELGSLKVNELSIWNNIVDKQIIDIKGRKVVRVNDVILKQNGQNNLTILGVDTSAMGIWRWFGLNTALKKIASIFRVKLVPVTLPWRHIQPLELAHNKVKLNFEQEKLEKLHPEDLADYLEATSMDNIISTINLLDLDFAAEVIAELNLNYQIQLFRQIGIDKSVAVLSQMDPDEAVDVLVGFKPKTRANILQKMEVKRRQELEELLSFVGTEVGDYMNSEFFTVDVDMLANEVIAKIRNYPQRRSFLDYVYVCNNQGQLIGVFNLHELLLQSLANPVRKFMVEDPINIHLKTPLKSVQRKLIKYKLSALPVVDEYKKIIGLVSLDDVAENLIHMS</sequence>
<evidence type="ECO:0000256" key="1">
    <source>
        <dbReference type="PROSITE-ProRule" id="PRU00703"/>
    </source>
</evidence>
<keyword evidence="1" id="KW-0129">CBS domain</keyword>
<dbReference type="PROSITE" id="PS51371">
    <property type="entry name" value="CBS"/>
    <property type="match status" value="2"/>
</dbReference>
<dbReference type="Gene3D" id="3.10.580.10">
    <property type="entry name" value="CBS-domain"/>
    <property type="match status" value="1"/>
</dbReference>
<dbReference type="InterPro" id="IPR046342">
    <property type="entry name" value="CBS_dom_sf"/>
</dbReference>
<dbReference type="SUPFAM" id="SSF50346">
    <property type="entry name" value="PRC-barrel domain"/>
    <property type="match status" value="1"/>
</dbReference>
<reference evidence="3 4" key="1">
    <citation type="journal article" date="2016" name="Nat. Commun.">
        <title>Thousands of microbial genomes shed light on interconnected biogeochemical processes in an aquifer system.</title>
        <authorList>
            <person name="Anantharaman K."/>
            <person name="Brown C.T."/>
            <person name="Hug L.A."/>
            <person name="Sharon I."/>
            <person name="Castelle C.J."/>
            <person name="Probst A.J."/>
            <person name="Thomas B.C."/>
            <person name="Singh A."/>
            <person name="Wilkins M.J."/>
            <person name="Karaoz U."/>
            <person name="Brodie E.L."/>
            <person name="Williams K.H."/>
            <person name="Hubbard S.S."/>
            <person name="Banfield J.F."/>
        </authorList>
    </citation>
    <scope>NUCLEOTIDE SEQUENCE [LARGE SCALE GENOMIC DNA]</scope>
</reference>
<accession>A0A1F7JC27</accession>
<dbReference type="GO" id="GO:0015095">
    <property type="term" value="F:magnesium ion transmembrane transporter activity"/>
    <property type="evidence" value="ECO:0007669"/>
    <property type="project" value="InterPro"/>
</dbReference>
<dbReference type="Pfam" id="PF03448">
    <property type="entry name" value="MgtE_N"/>
    <property type="match status" value="1"/>
</dbReference>
<dbReference type="PANTHER" id="PTHR43773">
    <property type="entry name" value="MAGNESIUM TRANSPORTER MGTE"/>
    <property type="match status" value="1"/>
</dbReference>
<feature type="domain" description="CBS" evidence="2">
    <location>
        <begin position="288"/>
        <end position="351"/>
    </location>
</feature>
<dbReference type="InterPro" id="IPR000644">
    <property type="entry name" value="CBS_dom"/>
</dbReference>
<proteinExistence type="predicted"/>
<evidence type="ECO:0000313" key="3">
    <source>
        <dbReference type="EMBL" id="OGK53178.1"/>
    </source>
</evidence>
<gene>
    <name evidence="3" type="ORF">A3H78_06230</name>
</gene>
<dbReference type="SUPFAM" id="SSF158791">
    <property type="entry name" value="MgtE N-terminal domain-like"/>
    <property type="match status" value="1"/>
</dbReference>
<organism evidence="3 4">
    <name type="scientific">Candidatus Roizmanbacteria bacterium RIFCSPLOWO2_02_FULL_36_11</name>
    <dbReference type="NCBI Taxonomy" id="1802071"/>
    <lineage>
        <taxon>Bacteria</taxon>
        <taxon>Candidatus Roizmaniibacteriota</taxon>
    </lineage>
</organism>
<dbReference type="InterPro" id="IPR006669">
    <property type="entry name" value="MgtE_transporter"/>
</dbReference>
<dbReference type="Gene3D" id="1.25.60.10">
    <property type="entry name" value="MgtE N-terminal domain-like"/>
    <property type="match status" value="1"/>
</dbReference>
<dbReference type="SUPFAM" id="SSF54631">
    <property type="entry name" value="CBS-domain pair"/>
    <property type="match status" value="1"/>
</dbReference>
<name>A0A1F7JC27_9BACT</name>
<dbReference type="Gene3D" id="2.30.30.240">
    <property type="entry name" value="PRC-barrel domain"/>
    <property type="match status" value="1"/>
</dbReference>
<dbReference type="InterPro" id="IPR038076">
    <property type="entry name" value="MgtE_N_sf"/>
</dbReference>
<dbReference type="Proteomes" id="UP000177418">
    <property type="component" value="Unassembled WGS sequence"/>
</dbReference>
<feature type="domain" description="CBS" evidence="2">
    <location>
        <begin position="352"/>
        <end position="406"/>
    </location>
</feature>
<dbReference type="GO" id="GO:0016020">
    <property type="term" value="C:membrane"/>
    <property type="evidence" value="ECO:0007669"/>
    <property type="project" value="InterPro"/>
</dbReference>
<dbReference type="InterPro" id="IPR006668">
    <property type="entry name" value="Mg_transptr_MgtE_intracell_dom"/>
</dbReference>
<evidence type="ECO:0000259" key="2">
    <source>
        <dbReference type="PROSITE" id="PS51371"/>
    </source>
</evidence>
<protein>
    <recommendedName>
        <fullName evidence="2">CBS domain-containing protein</fullName>
    </recommendedName>
</protein>
<dbReference type="SMART" id="SM00116">
    <property type="entry name" value="CBS"/>
    <property type="match status" value="2"/>
</dbReference>
<comment type="caution">
    <text evidence="3">The sequence shown here is derived from an EMBL/GenBank/DDBJ whole genome shotgun (WGS) entry which is preliminary data.</text>
</comment>
<dbReference type="AlphaFoldDB" id="A0A1F7JC27"/>
<dbReference type="Pfam" id="PF00571">
    <property type="entry name" value="CBS"/>
    <property type="match status" value="2"/>
</dbReference>
<dbReference type="EMBL" id="MGAV01000023">
    <property type="protein sequence ID" value="OGK53178.1"/>
    <property type="molecule type" value="Genomic_DNA"/>
</dbReference>